<dbReference type="FunFam" id="3.40.50.300:FF:002615">
    <property type="entry name" value="ABC transporter"/>
    <property type="match status" value="1"/>
</dbReference>
<keyword evidence="9 11" id="KW-0472">Membrane</keyword>
<keyword evidence="3" id="KW-0813">Transport</keyword>
<name>A0AAW1WGX9_RUBAR</name>
<feature type="transmembrane region" description="Helical" evidence="11">
    <location>
        <begin position="625"/>
        <end position="646"/>
    </location>
</feature>
<proteinExistence type="inferred from homology"/>
<keyword evidence="4 11" id="KW-0812">Transmembrane</keyword>
<keyword evidence="8 11" id="KW-1133">Transmembrane helix</keyword>
<keyword evidence="14" id="KW-1185">Reference proteome</keyword>
<dbReference type="GO" id="GO:0016020">
    <property type="term" value="C:membrane"/>
    <property type="evidence" value="ECO:0007669"/>
    <property type="project" value="UniProtKB-SubCell"/>
</dbReference>
<evidence type="ECO:0000259" key="12">
    <source>
        <dbReference type="PROSITE" id="PS50893"/>
    </source>
</evidence>
<dbReference type="Gene3D" id="3.40.50.300">
    <property type="entry name" value="P-loop containing nucleotide triphosphate hydrolases"/>
    <property type="match status" value="2"/>
</dbReference>
<feature type="transmembrane region" description="Helical" evidence="11">
    <location>
        <begin position="1158"/>
        <end position="1180"/>
    </location>
</feature>
<feature type="transmembrane region" description="Helical" evidence="11">
    <location>
        <begin position="1265"/>
        <end position="1291"/>
    </location>
</feature>
<evidence type="ECO:0000256" key="9">
    <source>
        <dbReference type="ARBA" id="ARBA00023136"/>
    </source>
</evidence>
<dbReference type="InterPro" id="IPR027417">
    <property type="entry name" value="P-loop_NTPase"/>
</dbReference>
<organism evidence="13 14">
    <name type="scientific">Rubus argutus</name>
    <name type="common">Southern blackberry</name>
    <dbReference type="NCBI Taxonomy" id="59490"/>
    <lineage>
        <taxon>Eukaryota</taxon>
        <taxon>Viridiplantae</taxon>
        <taxon>Streptophyta</taxon>
        <taxon>Embryophyta</taxon>
        <taxon>Tracheophyta</taxon>
        <taxon>Spermatophyta</taxon>
        <taxon>Magnoliopsida</taxon>
        <taxon>eudicotyledons</taxon>
        <taxon>Gunneridae</taxon>
        <taxon>Pentapetalae</taxon>
        <taxon>rosids</taxon>
        <taxon>fabids</taxon>
        <taxon>Rosales</taxon>
        <taxon>Rosaceae</taxon>
        <taxon>Rosoideae</taxon>
        <taxon>Rosoideae incertae sedis</taxon>
        <taxon>Rubus</taxon>
    </lineage>
</organism>
<evidence type="ECO:0000313" key="13">
    <source>
        <dbReference type="EMBL" id="KAK9923260.1"/>
    </source>
</evidence>
<evidence type="ECO:0000256" key="8">
    <source>
        <dbReference type="ARBA" id="ARBA00022989"/>
    </source>
</evidence>
<dbReference type="PANTHER" id="PTHR48040">
    <property type="entry name" value="PLEIOTROPIC DRUG RESISTANCE PROTEIN 1-LIKE ISOFORM X1"/>
    <property type="match status" value="1"/>
</dbReference>
<dbReference type="GO" id="GO:0140359">
    <property type="term" value="F:ABC-type transporter activity"/>
    <property type="evidence" value="ECO:0007669"/>
    <property type="project" value="InterPro"/>
</dbReference>
<feature type="transmembrane region" description="Helical" evidence="11">
    <location>
        <begin position="527"/>
        <end position="555"/>
    </location>
</feature>
<dbReference type="SUPFAM" id="SSF52540">
    <property type="entry name" value="P-loop containing nucleoside triphosphate hydrolases"/>
    <property type="match status" value="2"/>
</dbReference>
<evidence type="ECO:0000256" key="4">
    <source>
        <dbReference type="ARBA" id="ARBA00022692"/>
    </source>
</evidence>
<feature type="transmembrane region" description="Helical" evidence="11">
    <location>
        <begin position="593"/>
        <end position="613"/>
    </location>
</feature>
<feature type="transmembrane region" description="Helical" evidence="11">
    <location>
        <begin position="1075"/>
        <end position="1091"/>
    </location>
</feature>
<feature type="transmembrane region" description="Helical" evidence="11">
    <location>
        <begin position="1186"/>
        <end position="1207"/>
    </location>
</feature>
<dbReference type="InterPro" id="IPR013581">
    <property type="entry name" value="PDR_assoc"/>
</dbReference>
<comment type="similarity">
    <text evidence="2">Belongs to the ABC transporter superfamily. ABCG family. PDR (TC 3.A.1.205) subfamily.</text>
</comment>
<feature type="transmembrane region" description="Helical" evidence="11">
    <location>
        <begin position="1219"/>
        <end position="1238"/>
    </location>
</feature>
<evidence type="ECO:0000313" key="14">
    <source>
        <dbReference type="Proteomes" id="UP001457282"/>
    </source>
</evidence>
<feature type="domain" description="ABC transporter" evidence="12">
    <location>
        <begin position="152"/>
        <end position="425"/>
    </location>
</feature>
<reference evidence="13 14" key="1">
    <citation type="journal article" date="2023" name="G3 (Bethesda)">
        <title>A chromosome-length genome assembly and annotation of blackberry (Rubus argutus, cv. 'Hillquist').</title>
        <authorList>
            <person name="Bruna T."/>
            <person name="Aryal R."/>
            <person name="Dudchenko O."/>
            <person name="Sargent D.J."/>
            <person name="Mead D."/>
            <person name="Buti M."/>
            <person name="Cavallini A."/>
            <person name="Hytonen T."/>
            <person name="Andres J."/>
            <person name="Pham M."/>
            <person name="Weisz D."/>
            <person name="Mascagni F."/>
            <person name="Usai G."/>
            <person name="Natali L."/>
            <person name="Bassil N."/>
            <person name="Fernandez G.E."/>
            <person name="Lomsadze A."/>
            <person name="Armour M."/>
            <person name="Olukolu B."/>
            <person name="Poorten T."/>
            <person name="Britton C."/>
            <person name="Davik J."/>
            <person name="Ashrafi H."/>
            <person name="Aiden E.L."/>
            <person name="Borodovsky M."/>
            <person name="Worthington M."/>
        </authorList>
    </citation>
    <scope>NUCLEOTIDE SEQUENCE [LARGE SCALE GENOMIC DNA]</scope>
    <source>
        <strain evidence="13">PI 553951</strain>
    </source>
</reference>
<comment type="subcellular location">
    <subcellularLocation>
        <location evidence="1">Membrane</location>
        <topology evidence="1">Multi-pass membrane protein</topology>
    </subcellularLocation>
</comment>
<evidence type="ECO:0000256" key="2">
    <source>
        <dbReference type="ARBA" id="ARBA00006012"/>
    </source>
</evidence>
<accession>A0AAW1WGX9</accession>
<evidence type="ECO:0000256" key="11">
    <source>
        <dbReference type="SAM" id="Phobius"/>
    </source>
</evidence>
<keyword evidence="7" id="KW-0067">ATP-binding</keyword>
<dbReference type="Pfam" id="PF01061">
    <property type="entry name" value="ABC2_membrane"/>
    <property type="match status" value="2"/>
</dbReference>
<sequence length="1296" mass="146676">MATGEAYLYKAGSSLQLGSSSMWRSNGVEACSRSVREDEEALIWAALEKLPTYDRLRKGILTTLSGKASEIDVPNLGFQEREQLVDRLLKVPEEDNERFLLNLKNRIDRVGIDLPTIEVRFENLNVGAETYVGARAMPTILNFTFNLFQGLLNGLCIRSSKKTHLRILQNINGIIKPSRMTLLLGPPSCGKTTLLLALAGKLDPDLKLSGRVTYNGHGMNEFIPQKTSAYISQHDSHIGEMTVRETLAFSARCQGVGTRYDLLAELCRREKAANIKPDPDLDVFMKGIATEGQEVSVVTDYILKVLGLEGCADTIIGDQMLRGISGGQRKRVTTGEMLVGPAKVLFMDEISTGLDSSTTFQIVNSLKQYIHIFKGTALISLLQPAPETYDLFDDIILLSDGQIVYQGPREHVLEFFETKGFKCPERKGIADFLQEVTSKKDQQQYWKCKDEPYSFVTVEEFSQALQSFHTGQKLGGELSIPFDKTKNHPAALTTKKYGVKKGELLKACFSREILLLKRNSFVYYFKLIQISFMAMIAMTLFLQVASWVFITYYVIGFDPNVGRFIKQYTLLVLVGQMASALFRMDAAICRNMIVANTLGSFIVIIFLTLGGFILSRDDIKKWWTWGYWMSPMMYGQNAIVVIELLGNSWRHVPPDSTMSLGVAVLKSRGFFPHAYWYWIGVVALIGYVLLFNIGYTVALSYLNPLGRHQSVNSEDSWGDAQEDSSSQSAMTVKHRTEIPVETTNSKRRGMVLPFEPHSMTFDEVGYSVDMPQEMKIEGVQEDKLVLLKGVSGSFRPGVLTALMGALLFSAWLRLPPEVNSATRKMFTEEVMELVELNPLRQSLVGLPGVDGLSTEQRKRLTIAVELVANPSIIFMDEPTSGLDARAAAIVMRTVRNTVDTGRTVVCTIHQPSIDIFESFDELLLLKRGGQEVYVGPLGRHSCHLIKYFERIGVNKISDGYNPATWMLEVTAPGQELALGIDFTDVYKNSELYRRNKQLITEFSTPAPSSEDLYFPTQYSQPFLTQSMACLWKQHWSYWRNPLYTAVRLLFTTFIALLFGTMFWNLGFKLKKEQDLYNAMGAMFTAVLFLGLKNATSVQPVVDVERTVFYREKAAGMYGALAYAFAQVLIELPYCLVQASIYGIITYLMMGFERTFIKFFWYLYFIYFTMTYFTLYGMMAVGVTPNAHIASITSSGFYALWNIFSGYLMPRPRMAVWWRWYYWASPIAWTFYGLNASQYGDVQDRFEDGIPVQQFLRDYFGYRHDFVGVAAMVHVGFVVLFGFCFAFSIRVFNFQRR</sequence>
<dbReference type="InterPro" id="IPR013525">
    <property type="entry name" value="ABC2_TM"/>
</dbReference>
<evidence type="ECO:0000256" key="6">
    <source>
        <dbReference type="ARBA" id="ARBA00022741"/>
    </source>
</evidence>
<keyword evidence="5" id="KW-0677">Repeat</keyword>
<evidence type="ECO:0000256" key="10">
    <source>
        <dbReference type="SAM" id="MobiDB-lite"/>
    </source>
</evidence>
<dbReference type="EMBL" id="JBEDUW010000006">
    <property type="protein sequence ID" value="KAK9923260.1"/>
    <property type="molecule type" value="Genomic_DNA"/>
</dbReference>
<dbReference type="Pfam" id="PF08370">
    <property type="entry name" value="PDR_assoc"/>
    <property type="match status" value="1"/>
</dbReference>
<dbReference type="InterPro" id="IPR003439">
    <property type="entry name" value="ABC_transporter-like_ATP-bd"/>
</dbReference>
<dbReference type="InterPro" id="IPR034001">
    <property type="entry name" value="ABCG_PDR_1"/>
</dbReference>
<dbReference type="GO" id="GO:0016887">
    <property type="term" value="F:ATP hydrolysis activity"/>
    <property type="evidence" value="ECO:0007669"/>
    <property type="project" value="InterPro"/>
</dbReference>
<dbReference type="InterPro" id="IPR043926">
    <property type="entry name" value="ABCG_dom"/>
</dbReference>
<dbReference type="PROSITE" id="PS50893">
    <property type="entry name" value="ABC_TRANSPORTER_2"/>
    <property type="match status" value="2"/>
</dbReference>
<dbReference type="Pfam" id="PF19055">
    <property type="entry name" value="ABC2_membrane_7"/>
    <property type="match status" value="2"/>
</dbReference>
<feature type="region of interest" description="Disordered" evidence="10">
    <location>
        <begin position="713"/>
        <end position="738"/>
    </location>
</feature>
<evidence type="ECO:0000256" key="3">
    <source>
        <dbReference type="ARBA" id="ARBA00022448"/>
    </source>
</evidence>
<dbReference type="Pfam" id="PF00005">
    <property type="entry name" value="ABC_tran"/>
    <property type="match status" value="1"/>
</dbReference>
<dbReference type="InterPro" id="IPR003593">
    <property type="entry name" value="AAA+_ATPase"/>
</dbReference>
<evidence type="ECO:0000256" key="7">
    <source>
        <dbReference type="ARBA" id="ARBA00022840"/>
    </source>
</evidence>
<comment type="caution">
    <text evidence="13">The sequence shown here is derived from an EMBL/GenBank/DDBJ whole genome shotgun (WGS) entry which is preliminary data.</text>
</comment>
<dbReference type="Proteomes" id="UP001457282">
    <property type="component" value="Unassembled WGS sequence"/>
</dbReference>
<feature type="transmembrane region" description="Helical" evidence="11">
    <location>
        <begin position="1042"/>
        <end position="1063"/>
    </location>
</feature>
<gene>
    <name evidence="13" type="ORF">M0R45_031690</name>
</gene>
<protein>
    <recommendedName>
        <fullName evidence="12">ABC transporter domain-containing protein</fullName>
    </recommendedName>
</protein>
<dbReference type="SMART" id="SM00382">
    <property type="entry name" value="AAA"/>
    <property type="match status" value="2"/>
</dbReference>
<keyword evidence="6" id="KW-0547">Nucleotide-binding</keyword>
<dbReference type="GO" id="GO:0005524">
    <property type="term" value="F:ATP binding"/>
    <property type="evidence" value="ECO:0007669"/>
    <property type="project" value="UniProtKB-KW"/>
</dbReference>
<evidence type="ECO:0000256" key="1">
    <source>
        <dbReference type="ARBA" id="ARBA00004141"/>
    </source>
</evidence>
<evidence type="ECO:0000256" key="5">
    <source>
        <dbReference type="ARBA" id="ARBA00022737"/>
    </source>
</evidence>
<dbReference type="CDD" id="cd03233">
    <property type="entry name" value="ABCG_PDR_domain1"/>
    <property type="match status" value="1"/>
</dbReference>
<dbReference type="InterPro" id="IPR029481">
    <property type="entry name" value="ABC_trans_N"/>
</dbReference>
<dbReference type="FunFam" id="3.40.50.300:FF:000179">
    <property type="entry name" value="ABC transporter G family member 34"/>
    <property type="match status" value="1"/>
</dbReference>
<dbReference type="PANTHER" id="PTHR48040:SF45">
    <property type="entry name" value="PLEIOTROPIC DRUG RESISTANCE PROTEIN 1-LIKE"/>
    <property type="match status" value="1"/>
</dbReference>
<feature type="domain" description="ABC transporter" evidence="12">
    <location>
        <begin position="665"/>
        <end position="952"/>
    </location>
</feature>
<feature type="transmembrane region" description="Helical" evidence="11">
    <location>
        <begin position="675"/>
        <end position="695"/>
    </location>
</feature>
<dbReference type="Pfam" id="PF14510">
    <property type="entry name" value="ABC_trans_N"/>
    <property type="match status" value="1"/>
</dbReference>